<proteinExistence type="predicted"/>
<gene>
    <name evidence="1" type="ORF">AALB_3805</name>
</gene>
<accession>R9PQZ4</accession>
<name>R9PQZ4_AGAAL</name>
<evidence type="ECO:0000313" key="2">
    <source>
        <dbReference type="Proteomes" id="UP000014461"/>
    </source>
</evidence>
<evidence type="ECO:0000313" key="1">
    <source>
        <dbReference type="EMBL" id="GAD03725.1"/>
    </source>
</evidence>
<protein>
    <submittedName>
        <fullName evidence="1">Uncharacterized protein</fullName>
    </submittedName>
</protein>
<comment type="caution">
    <text evidence="1">The sequence shown here is derived from an EMBL/GenBank/DDBJ whole genome shotgun (WGS) entry which is preliminary data.</text>
</comment>
<dbReference type="STRING" id="1331007.AALB_3805"/>
<dbReference type="AlphaFoldDB" id="R9PQZ4"/>
<reference evidence="1" key="1">
    <citation type="journal article" date="2013" name="Genome Announc.">
        <title>Draft Genome Sequence of Agarivorans albus Strain MKT 106T, an Agarolytic Marine Bacterium.</title>
        <authorList>
            <person name="Yasuike M."/>
            <person name="Nakamura Y."/>
            <person name="Kai W."/>
            <person name="Fujiwara A."/>
            <person name="Fukui Y."/>
            <person name="Satomi M."/>
            <person name="Sano M."/>
        </authorList>
    </citation>
    <scope>NUCLEOTIDE SEQUENCE [LARGE SCALE GENOMIC DNA]</scope>
</reference>
<organism evidence="1 2">
    <name type="scientific">Agarivorans albus MKT 106</name>
    <dbReference type="NCBI Taxonomy" id="1331007"/>
    <lineage>
        <taxon>Bacteria</taxon>
        <taxon>Pseudomonadati</taxon>
        <taxon>Pseudomonadota</taxon>
        <taxon>Gammaproteobacteria</taxon>
        <taxon>Alteromonadales</taxon>
        <taxon>Alteromonadaceae</taxon>
        <taxon>Agarivorans</taxon>
    </lineage>
</organism>
<keyword evidence="2" id="KW-1185">Reference proteome</keyword>
<dbReference type="Proteomes" id="UP000014461">
    <property type="component" value="Unassembled WGS sequence"/>
</dbReference>
<sequence>MLGIHTSSFKCLLLIIIGLQLLRFCELLKDSRCCVKVIWLAIEQNL</sequence>
<dbReference type="EMBL" id="BARX01000032">
    <property type="protein sequence ID" value="GAD03725.1"/>
    <property type="molecule type" value="Genomic_DNA"/>
</dbReference>